<comment type="caution">
    <text evidence="1">The sequence shown here is derived from an EMBL/GenBank/DDBJ whole genome shotgun (WGS) entry which is preliminary data.</text>
</comment>
<dbReference type="EMBL" id="JACJLV010000028">
    <property type="protein sequence ID" value="MBM6827229.1"/>
    <property type="molecule type" value="Genomic_DNA"/>
</dbReference>
<dbReference type="Proteomes" id="UP000713880">
    <property type="component" value="Unassembled WGS sequence"/>
</dbReference>
<gene>
    <name evidence="1" type="ORF">H6A13_09010</name>
</gene>
<name>A0A939BC67_9CLOT</name>
<proteinExistence type="predicted"/>
<accession>A0A939BC67</accession>
<dbReference type="RefSeq" id="WP_204909264.1">
    <property type="nucleotide sequence ID" value="NZ_JACJLV010000028.1"/>
</dbReference>
<sequence>MEKAKYVIDPKAALPGRIYQKDRPWSCAYCYWWGKAGCTKSDCWYLEPVKPEKPKSDVSKNCKDCPYGKHLPCIGYCIAEIYRELKSTGRKVVDCRMK</sequence>
<dbReference type="AlphaFoldDB" id="A0A939BC67"/>
<organism evidence="1 2">
    <name type="scientific">Mordavella massiliensis</name>
    <dbReference type="NCBI Taxonomy" id="1871024"/>
    <lineage>
        <taxon>Bacteria</taxon>
        <taxon>Bacillati</taxon>
        <taxon>Bacillota</taxon>
        <taxon>Clostridia</taxon>
        <taxon>Eubacteriales</taxon>
        <taxon>Clostridiaceae</taxon>
        <taxon>Mordavella</taxon>
    </lineage>
</organism>
<protein>
    <submittedName>
        <fullName evidence="1">Uncharacterized protein</fullName>
    </submittedName>
</protein>
<reference evidence="1" key="1">
    <citation type="submission" date="2020-08" db="EMBL/GenBank/DDBJ databases">
        <authorList>
            <person name="Cejkova D."/>
            <person name="Kubasova T."/>
            <person name="Jahodarova E."/>
            <person name="Rychlik I."/>
        </authorList>
    </citation>
    <scope>NUCLEOTIDE SEQUENCE</scope>
    <source>
        <strain evidence="1">An420c</strain>
    </source>
</reference>
<reference evidence="1" key="2">
    <citation type="journal article" date="2021" name="Sci. Rep.">
        <title>The distribution of antibiotic resistance genes in chicken gut microbiota commensals.</title>
        <authorList>
            <person name="Juricova H."/>
            <person name="Matiasovicova J."/>
            <person name="Kubasova T."/>
            <person name="Cejkova D."/>
            <person name="Rychlik I."/>
        </authorList>
    </citation>
    <scope>NUCLEOTIDE SEQUENCE</scope>
    <source>
        <strain evidence="1">An420c</strain>
    </source>
</reference>
<keyword evidence="2" id="KW-1185">Reference proteome</keyword>
<evidence type="ECO:0000313" key="2">
    <source>
        <dbReference type="Proteomes" id="UP000713880"/>
    </source>
</evidence>
<evidence type="ECO:0000313" key="1">
    <source>
        <dbReference type="EMBL" id="MBM6827229.1"/>
    </source>
</evidence>